<accession>F7ZAU4</accession>
<evidence type="ECO:0008006" key="3">
    <source>
        <dbReference type="Google" id="ProtNLM"/>
    </source>
</evidence>
<gene>
    <name evidence="1" type="ordered locus">RLO149_c035470</name>
</gene>
<dbReference type="EMBL" id="CP002623">
    <property type="protein sequence ID" value="AEI95486.1"/>
    <property type="molecule type" value="Genomic_DNA"/>
</dbReference>
<dbReference type="KEGG" id="rli:RLO149_c035470"/>
<dbReference type="Pfam" id="PF14384">
    <property type="entry name" value="BrnA_antitoxin"/>
    <property type="match status" value="1"/>
</dbReference>
<sequence>MPRLTKTEHIARRRLMYHLWRADEDTLPLRALRDEVPDAWHMIEADIDCHEPKVKTTLYLDQSVVKMFRAMGQGYQGRINRILNTWLAMKMAGLMEEQTALGNRRARIIAAEQESGVRPGWGPGMRDDP</sequence>
<proteinExistence type="predicted"/>
<organism evidence="1 2">
    <name type="scientific">Roseobacter litoralis (strain ATCC 49566 / DSM 6996 / JCM 21268 / NBRC 15278 / OCh 149)</name>
    <dbReference type="NCBI Taxonomy" id="391595"/>
    <lineage>
        <taxon>Bacteria</taxon>
        <taxon>Pseudomonadati</taxon>
        <taxon>Pseudomonadota</taxon>
        <taxon>Alphaproteobacteria</taxon>
        <taxon>Rhodobacterales</taxon>
        <taxon>Roseobacteraceae</taxon>
        <taxon>Roseobacter</taxon>
    </lineage>
</organism>
<dbReference type="STRING" id="391595.RLO149_c035470"/>
<evidence type="ECO:0000313" key="2">
    <source>
        <dbReference type="Proteomes" id="UP000001353"/>
    </source>
</evidence>
<dbReference type="AlphaFoldDB" id="F7ZAU4"/>
<evidence type="ECO:0000313" key="1">
    <source>
        <dbReference type="EMBL" id="AEI95486.1"/>
    </source>
</evidence>
<keyword evidence="2" id="KW-1185">Reference proteome</keyword>
<dbReference type="InterPro" id="IPR025528">
    <property type="entry name" value="BrnA_antitoxin"/>
</dbReference>
<dbReference type="eggNOG" id="COG3514">
    <property type="taxonomic scope" value="Bacteria"/>
</dbReference>
<dbReference type="Proteomes" id="UP000001353">
    <property type="component" value="Chromosome"/>
</dbReference>
<name>F7ZAU4_ROSLO</name>
<dbReference type="RefSeq" id="WP_013963378.1">
    <property type="nucleotide sequence ID" value="NC_015730.1"/>
</dbReference>
<dbReference type="OrthoDB" id="361944at2"/>
<reference evidence="1 2" key="1">
    <citation type="journal article" date="2011" name="BMC Genomics">
        <title>Comparative genome analysis and genome-guided physiological analysis of Roseobacter litoralis.</title>
        <authorList>
            <person name="Kalhoefer D."/>
            <person name="Thole S."/>
            <person name="Voget S."/>
            <person name="Lehmann R."/>
            <person name="Liesegang H."/>
            <person name="Wollher A."/>
            <person name="Daniel R."/>
            <person name="Simon M."/>
            <person name="Brinkhoff T."/>
        </authorList>
    </citation>
    <scope>NUCLEOTIDE SEQUENCE [LARGE SCALE GENOMIC DNA]</scope>
    <source>
        <strain evidence="2">ATCC 49566 / DSM 6996 / JCM 21268 / NBRC 15278 / OCh 149</strain>
    </source>
</reference>
<protein>
    <recommendedName>
        <fullName evidence="3">BrnA antitoxin of type II toxin-antitoxin system</fullName>
    </recommendedName>
</protein>
<dbReference type="HOGENOM" id="CLU_2059658_0_0_5"/>